<organism evidence="1 2">
    <name type="scientific">Bradyrhizobium sediminis</name>
    <dbReference type="NCBI Taxonomy" id="2840469"/>
    <lineage>
        <taxon>Bacteria</taxon>
        <taxon>Pseudomonadati</taxon>
        <taxon>Pseudomonadota</taxon>
        <taxon>Alphaproteobacteria</taxon>
        <taxon>Hyphomicrobiales</taxon>
        <taxon>Nitrobacteraceae</taxon>
        <taxon>Bradyrhizobium</taxon>
    </lineage>
</organism>
<dbReference type="Proteomes" id="UP000676951">
    <property type="component" value="Chromosome"/>
</dbReference>
<evidence type="ECO:0000313" key="2">
    <source>
        <dbReference type="Proteomes" id="UP000676951"/>
    </source>
</evidence>
<sequence length="191" mass="20945">MTRFILYVCMAFITAFVGVSWASRGFPMRFPSPVSSHPLEPTVSATFGDNSSEKKRERLAEQQLQDPQNAQRNPLRADTLQAATGYALSPCDKTMKANLVAATRAYAMAYSEIGKCNPMFRNCDPVYDKANATYSTPLDLRVREALHEAFEKGGVSKADFPPGLQMAVMSLANSQGNPVSACEGPAERVRR</sequence>
<protein>
    <submittedName>
        <fullName evidence="1">Uncharacterized protein</fullName>
    </submittedName>
</protein>
<dbReference type="RefSeq" id="WP_215603370.1">
    <property type="nucleotide sequence ID" value="NZ_CP076136.1"/>
</dbReference>
<evidence type="ECO:0000313" key="1">
    <source>
        <dbReference type="EMBL" id="QWG22602.1"/>
    </source>
</evidence>
<dbReference type="AlphaFoldDB" id="A0A975RVX7"/>
<dbReference type="EMBL" id="CP076136">
    <property type="protein sequence ID" value="QWG22602.1"/>
    <property type="molecule type" value="Genomic_DNA"/>
</dbReference>
<name>A0A975RVX7_9BRAD</name>
<proteinExistence type="predicted"/>
<reference evidence="1 2" key="1">
    <citation type="submission" date="2021-06" db="EMBL/GenBank/DDBJ databases">
        <title>Bradyrhizobium sp. S2-11-4 Genome sequencing.</title>
        <authorList>
            <person name="Jin L."/>
        </authorList>
    </citation>
    <scope>NUCLEOTIDE SEQUENCE [LARGE SCALE GENOMIC DNA]</scope>
    <source>
        <strain evidence="1 2">S2-11-4</strain>
    </source>
</reference>
<accession>A0A975RVX7</accession>
<gene>
    <name evidence="1" type="ORF">KMZ93_22000</name>
</gene>
<keyword evidence="2" id="KW-1185">Reference proteome</keyword>